<organism evidence="3 4">
    <name type="scientific">Coptis chinensis</name>
    <dbReference type="NCBI Taxonomy" id="261450"/>
    <lineage>
        <taxon>Eukaryota</taxon>
        <taxon>Viridiplantae</taxon>
        <taxon>Streptophyta</taxon>
        <taxon>Embryophyta</taxon>
        <taxon>Tracheophyta</taxon>
        <taxon>Spermatophyta</taxon>
        <taxon>Magnoliopsida</taxon>
        <taxon>Ranunculales</taxon>
        <taxon>Ranunculaceae</taxon>
        <taxon>Coptidoideae</taxon>
        <taxon>Coptis</taxon>
    </lineage>
</organism>
<feature type="domain" description="PPM-type phosphatase" evidence="2">
    <location>
        <begin position="16"/>
        <end position="48"/>
    </location>
</feature>
<dbReference type="AlphaFoldDB" id="A0A835HQA4"/>
<dbReference type="EMBL" id="JADFTS010000006">
    <property type="protein sequence ID" value="KAF9602367.1"/>
    <property type="molecule type" value="Genomic_DNA"/>
</dbReference>
<dbReference type="SUPFAM" id="SSF81606">
    <property type="entry name" value="PP2C-like"/>
    <property type="match status" value="1"/>
</dbReference>
<gene>
    <name evidence="3" type="ORF">IFM89_027074</name>
</gene>
<dbReference type="InterPro" id="IPR001932">
    <property type="entry name" value="PPM-type_phosphatase-like_dom"/>
</dbReference>
<dbReference type="Proteomes" id="UP000631114">
    <property type="component" value="Unassembled WGS sequence"/>
</dbReference>
<reference evidence="3 4" key="1">
    <citation type="submission" date="2020-10" db="EMBL/GenBank/DDBJ databases">
        <title>The Coptis chinensis genome and diversification of protoberbering-type alkaloids.</title>
        <authorList>
            <person name="Wang B."/>
            <person name="Shu S."/>
            <person name="Song C."/>
            <person name="Liu Y."/>
        </authorList>
    </citation>
    <scope>NUCLEOTIDE SEQUENCE [LARGE SCALE GENOMIC DNA]</scope>
    <source>
        <strain evidence="3">HL-2020</strain>
        <tissue evidence="3">Leaf</tissue>
    </source>
</reference>
<keyword evidence="1" id="KW-1133">Transmembrane helix</keyword>
<feature type="transmembrane region" description="Helical" evidence="1">
    <location>
        <begin position="94"/>
        <end position="112"/>
    </location>
</feature>
<keyword evidence="1" id="KW-0472">Membrane</keyword>
<dbReference type="Gene3D" id="3.60.40.10">
    <property type="entry name" value="PPM-type phosphatase domain"/>
    <property type="match status" value="1"/>
</dbReference>
<dbReference type="OrthoDB" id="10264738at2759"/>
<sequence length="113" mass="12888">MLAHTLKPFKDLGCKQQKASPDIYQVALASDTEFLLLASDGLWDYVNSVLVKLWHMRSGEIPPLIHKPITVDKRTDWENLAPQQQNFVWELSQAFATISIVSIGIWVTYFLSL</sequence>
<keyword evidence="4" id="KW-1185">Reference proteome</keyword>
<dbReference type="InterPro" id="IPR036457">
    <property type="entry name" value="PPM-type-like_dom_sf"/>
</dbReference>
<evidence type="ECO:0000313" key="4">
    <source>
        <dbReference type="Proteomes" id="UP000631114"/>
    </source>
</evidence>
<proteinExistence type="predicted"/>
<comment type="caution">
    <text evidence="3">The sequence shown here is derived from an EMBL/GenBank/DDBJ whole genome shotgun (WGS) entry which is preliminary data.</text>
</comment>
<keyword evidence="1" id="KW-0812">Transmembrane</keyword>
<name>A0A835HQA4_9MAGN</name>
<dbReference type="Pfam" id="PF00481">
    <property type="entry name" value="PP2C"/>
    <property type="match status" value="1"/>
</dbReference>
<evidence type="ECO:0000256" key="1">
    <source>
        <dbReference type="SAM" id="Phobius"/>
    </source>
</evidence>
<protein>
    <recommendedName>
        <fullName evidence="2">PPM-type phosphatase domain-containing protein</fullName>
    </recommendedName>
</protein>
<evidence type="ECO:0000313" key="3">
    <source>
        <dbReference type="EMBL" id="KAF9602367.1"/>
    </source>
</evidence>
<evidence type="ECO:0000259" key="2">
    <source>
        <dbReference type="Pfam" id="PF00481"/>
    </source>
</evidence>
<accession>A0A835HQA4</accession>